<comment type="caution">
    <text evidence="1">The sequence shown here is derived from an EMBL/GenBank/DDBJ whole genome shotgun (WGS) entry which is preliminary data.</text>
</comment>
<organism evidence="1 2">
    <name type="scientific">Rasamsonia emersonii (strain ATCC 16479 / CBS 393.64 / IMI 116815)</name>
    <dbReference type="NCBI Taxonomy" id="1408163"/>
    <lineage>
        <taxon>Eukaryota</taxon>
        <taxon>Fungi</taxon>
        <taxon>Dikarya</taxon>
        <taxon>Ascomycota</taxon>
        <taxon>Pezizomycotina</taxon>
        <taxon>Eurotiomycetes</taxon>
        <taxon>Eurotiomycetidae</taxon>
        <taxon>Eurotiales</taxon>
        <taxon>Trichocomaceae</taxon>
        <taxon>Rasamsonia</taxon>
    </lineage>
</organism>
<proteinExistence type="predicted"/>
<dbReference type="EMBL" id="LASV01000019">
    <property type="protein sequence ID" value="KKA25521.1"/>
    <property type="molecule type" value="Genomic_DNA"/>
</dbReference>
<gene>
    <name evidence="1" type="ORF">T310_0475</name>
</gene>
<dbReference type="RefSeq" id="XP_013332133.1">
    <property type="nucleotide sequence ID" value="XM_013476679.1"/>
</dbReference>
<dbReference type="GeneID" id="25312529"/>
<protein>
    <submittedName>
        <fullName evidence="1">Uncharacterized protein</fullName>
    </submittedName>
</protein>
<dbReference type="Proteomes" id="UP000053958">
    <property type="component" value="Unassembled WGS sequence"/>
</dbReference>
<sequence>MVIASNQICEMRDFRLTAGLIQDAFLDFSQPMSYSYSSTSNDSAQRSFCGMYPDEFEMYSNEYARLYSSSVDSSMSLGYQSSEQIDDLGTSLPLEQSWHDGAPIDYTEPTQSYGIPVPKPNTGYGMQIRSVPHGDEVVAPSTYPKPGRHHPHTELEKLTPSFSLSPSQASKTLYVQQLREGLHPGS</sequence>
<dbReference type="AlphaFoldDB" id="A0A0F4Z5Z3"/>
<name>A0A0F4Z5Z3_RASE3</name>
<evidence type="ECO:0000313" key="1">
    <source>
        <dbReference type="EMBL" id="KKA25521.1"/>
    </source>
</evidence>
<reference evidence="1 2" key="1">
    <citation type="submission" date="2015-04" db="EMBL/GenBank/DDBJ databases">
        <authorList>
            <person name="Heijne W.H."/>
            <person name="Fedorova N.D."/>
            <person name="Nierman W.C."/>
            <person name="Vollebregt A.W."/>
            <person name="Zhao Z."/>
            <person name="Wu L."/>
            <person name="Kumar M."/>
            <person name="Stam H."/>
            <person name="van den Berg M.A."/>
            <person name="Pel H.J."/>
        </authorList>
    </citation>
    <scope>NUCLEOTIDE SEQUENCE [LARGE SCALE GENOMIC DNA]</scope>
    <source>
        <strain evidence="1 2">CBS 393.64</strain>
    </source>
</reference>
<keyword evidence="2" id="KW-1185">Reference proteome</keyword>
<evidence type="ECO:0000313" key="2">
    <source>
        <dbReference type="Proteomes" id="UP000053958"/>
    </source>
</evidence>
<accession>A0A0F4Z5Z3</accession>